<organism evidence="2 3">
    <name type="scientific">Erythranthe guttata</name>
    <name type="common">Yellow monkey flower</name>
    <name type="synonym">Mimulus guttatus</name>
    <dbReference type="NCBI Taxonomy" id="4155"/>
    <lineage>
        <taxon>Eukaryota</taxon>
        <taxon>Viridiplantae</taxon>
        <taxon>Streptophyta</taxon>
        <taxon>Embryophyta</taxon>
        <taxon>Tracheophyta</taxon>
        <taxon>Spermatophyta</taxon>
        <taxon>Magnoliopsida</taxon>
        <taxon>eudicotyledons</taxon>
        <taxon>Gunneridae</taxon>
        <taxon>Pentapetalae</taxon>
        <taxon>asterids</taxon>
        <taxon>lamiids</taxon>
        <taxon>Lamiales</taxon>
        <taxon>Phrymaceae</taxon>
        <taxon>Erythranthe</taxon>
    </lineage>
</organism>
<feature type="region of interest" description="Disordered" evidence="1">
    <location>
        <begin position="21"/>
        <end position="51"/>
    </location>
</feature>
<accession>A0A022QNP9</accession>
<evidence type="ECO:0000313" key="2">
    <source>
        <dbReference type="EMBL" id="EYU28095.1"/>
    </source>
</evidence>
<protein>
    <submittedName>
        <fullName evidence="2">Uncharacterized protein</fullName>
    </submittedName>
</protein>
<evidence type="ECO:0000313" key="3">
    <source>
        <dbReference type="Proteomes" id="UP000030748"/>
    </source>
</evidence>
<dbReference type="EMBL" id="KI631456">
    <property type="protein sequence ID" value="EYU28095.1"/>
    <property type="molecule type" value="Genomic_DNA"/>
</dbReference>
<gene>
    <name evidence="2" type="ORF">MIMGU_mgv11b014066mg</name>
</gene>
<name>A0A022QNP9_ERYGU</name>
<dbReference type="Proteomes" id="UP000030748">
    <property type="component" value="Unassembled WGS sequence"/>
</dbReference>
<dbReference type="AlphaFoldDB" id="A0A022QNP9"/>
<proteinExistence type="predicted"/>
<evidence type="ECO:0000256" key="1">
    <source>
        <dbReference type="SAM" id="MobiDB-lite"/>
    </source>
</evidence>
<sequence>MINVGPRNLKQGEKKWDPVKLGCKKHRDGRGEFSSLRSSYPERGRSRSSKSAHNFSFVSSIVIHLHSSLLQFSVSEPQFFPPIIIVNLFPTLCIFSRKQDLEKRIDC</sequence>
<reference evidence="2 3" key="1">
    <citation type="journal article" date="2013" name="Proc. Natl. Acad. Sci. U.S.A.">
        <title>Fine-scale variation in meiotic recombination in Mimulus inferred from population shotgun sequencing.</title>
        <authorList>
            <person name="Hellsten U."/>
            <person name="Wright K.M."/>
            <person name="Jenkins J."/>
            <person name="Shu S."/>
            <person name="Yuan Y."/>
            <person name="Wessler S.R."/>
            <person name="Schmutz J."/>
            <person name="Willis J.H."/>
            <person name="Rokhsar D.S."/>
        </authorList>
    </citation>
    <scope>NUCLEOTIDE SEQUENCE [LARGE SCALE GENOMIC DNA]</scope>
    <source>
        <strain evidence="3">cv. DUN x IM62</strain>
    </source>
</reference>
<keyword evidence="3" id="KW-1185">Reference proteome</keyword>